<dbReference type="GO" id="GO:0003677">
    <property type="term" value="F:DNA binding"/>
    <property type="evidence" value="ECO:0007669"/>
    <property type="project" value="InterPro"/>
</dbReference>
<dbReference type="Proteomes" id="UP000317155">
    <property type="component" value="Unassembled WGS sequence"/>
</dbReference>
<dbReference type="Gene3D" id="1.10.260.40">
    <property type="entry name" value="lambda repressor-like DNA-binding domains"/>
    <property type="match status" value="1"/>
</dbReference>
<dbReference type="PANTHER" id="PTHR38133">
    <property type="entry name" value="SLR1429 PROTEIN"/>
    <property type="match status" value="1"/>
</dbReference>
<dbReference type="PROSITE" id="PS50966">
    <property type="entry name" value="ZF_SWIM"/>
    <property type="match status" value="1"/>
</dbReference>
<dbReference type="RefSeq" id="WP_092056906.1">
    <property type="nucleotide sequence ID" value="NZ_FOJJ01000023.1"/>
</dbReference>
<dbReference type="InterPro" id="IPR010982">
    <property type="entry name" value="Lambda_DNA-bd_dom_sf"/>
</dbReference>
<dbReference type="CDD" id="cd00093">
    <property type="entry name" value="HTH_XRE"/>
    <property type="match status" value="1"/>
</dbReference>
<proteinExistence type="predicted"/>
<feature type="compositionally biased region" description="Basic and acidic residues" evidence="2">
    <location>
        <begin position="252"/>
        <end position="268"/>
    </location>
</feature>
<evidence type="ECO:0000256" key="2">
    <source>
        <dbReference type="SAM" id="MobiDB-lite"/>
    </source>
</evidence>
<reference evidence="4 5" key="1">
    <citation type="submission" date="2019-07" db="EMBL/GenBank/DDBJ databases">
        <title>Insights of Desulfuromonas acetexigens electromicrobiology.</title>
        <authorList>
            <person name="Katuri K."/>
            <person name="Sapireddy V."/>
            <person name="Shaw D.R."/>
            <person name="Saikaly P."/>
        </authorList>
    </citation>
    <scope>NUCLEOTIDE SEQUENCE [LARGE SCALE GENOMIC DNA]</scope>
    <source>
        <strain evidence="4 5">2873</strain>
    </source>
</reference>
<dbReference type="SUPFAM" id="SSF47413">
    <property type="entry name" value="lambda repressor-like DNA-binding domains"/>
    <property type="match status" value="1"/>
</dbReference>
<dbReference type="EMBL" id="VJVV01000003">
    <property type="protein sequence ID" value="TRO82684.1"/>
    <property type="molecule type" value="Genomic_DNA"/>
</dbReference>
<protein>
    <recommendedName>
        <fullName evidence="3">SWIM-type domain-containing protein</fullName>
    </recommendedName>
</protein>
<keyword evidence="1" id="KW-0479">Metal-binding</keyword>
<gene>
    <name evidence="4" type="ORF">FL622_05730</name>
</gene>
<keyword evidence="1" id="KW-0862">Zinc</keyword>
<feature type="domain" description="SWIM-type" evidence="3">
    <location>
        <begin position="139"/>
        <end position="180"/>
    </location>
</feature>
<sequence>MRYYGWPTYVTVAERRAKAEKQLEKMKKKGVAVQPVALSGRKIAASFWGKGWCEQMESFSDYANRLPRGRSYVRNGSVCHLEIAAGRITALVSGTTLYNVVITIEPLKASTWEVVKGACSGKIASLVDLLRGKLDDSVMEVVTDRKKGLFPLPGEMKFDCDCPDWAGMCKHVAAVLYGVGARLDQSPEMLFVLRGVNHQELIDVTAAVADATRAGSSRRRIAATGLADVFGIELADTGVAEDPPTLAPPKKGVPEKKSTPAAKKSEAERTAAKIAAVKKVSERHVVKKSLPENHLPEPFTGKILYAWRTSLGETQTEFAARLSLSAGCISQWESKGKKPIGMQARSRLLLEKAWKATHKD</sequence>
<organism evidence="4 5">
    <name type="scientific">Trichloromonas acetexigens</name>
    <dbReference type="NCBI Taxonomy" id="38815"/>
    <lineage>
        <taxon>Bacteria</taxon>
        <taxon>Pseudomonadati</taxon>
        <taxon>Thermodesulfobacteriota</taxon>
        <taxon>Desulfuromonadia</taxon>
        <taxon>Desulfuromonadales</taxon>
        <taxon>Trichloromonadaceae</taxon>
        <taxon>Trichloromonas</taxon>
    </lineage>
</organism>
<keyword evidence="5" id="KW-1185">Reference proteome</keyword>
<dbReference type="GO" id="GO:0008270">
    <property type="term" value="F:zinc ion binding"/>
    <property type="evidence" value="ECO:0007669"/>
    <property type="project" value="UniProtKB-KW"/>
</dbReference>
<evidence type="ECO:0000259" key="3">
    <source>
        <dbReference type="PROSITE" id="PS50966"/>
    </source>
</evidence>
<evidence type="ECO:0000313" key="4">
    <source>
        <dbReference type="EMBL" id="TRO82684.1"/>
    </source>
</evidence>
<dbReference type="InterPro" id="IPR001387">
    <property type="entry name" value="Cro/C1-type_HTH"/>
</dbReference>
<keyword evidence="1" id="KW-0863">Zinc-finger</keyword>
<evidence type="ECO:0000256" key="1">
    <source>
        <dbReference type="PROSITE-ProRule" id="PRU00325"/>
    </source>
</evidence>
<dbReference type="OrthoDB" id="188274at2"/>
<evidence type="ECO:0000313" key="5">
    <source>
        <dbReference type="Proteomes" id="UP000317155"/>
    </source>
</evidence>
<name>A0A550JHL4_9BACT</name>
<feature type="region of interest" description="Disordered" evidence="2">
    <location>
        <begin position="240"/>
        <end position="268"/>
    </location>
</feature>
<comment type="caution">
    <text evidence="4">The sequence shown here is derived from an EMBL/GenBank/DDBJ whole genome shotgun (WGS) entry which is preliminary data.</text>
</comment>
<dbReference type="AlphaFoldDB" id="A0A550JHL4"/>
<dbReference type="PANTHER" id="PTHR38133:SF1">
    <property type="entry name" value="SLR1429 PROTEIN"/>
    <property type="match status" value="1"/>
</dbReference>
<accession>A0A550JHL4</accession>
<dbReference type="InterPro" id="IPR007527">
    <property type="entry name" value="Znf_SWIM"/>
</dbReference>